<dbReference type="Proteomes" id="UP000608071">
    <property type="component" value="Unassembled WGS sequence"/>
</dbReference>
<protein>
    <submittedName>
        <fullName evidence="1">Sporulation histidine kinase inhibitor Sda</fullName>
    </submittedName>
</protein>
<organism evidence="1 2">
    <name type="scientific">Paenibacillus gallinarum</name>
    <dbReference type="NCBI Taxonomy" id="2762232"/>
    <lineage>
        <taxon>Bacteria</taxon>
        <taxon>Bacillati</taxon>
        <taxon>Bacillota</taxon>
        <taxon>Bacilli</taxon>
        <taxon>Bacillales</taxon>
        <taxon>Paenibacillaceae</taxon>
        <taxon>Paenibacillus</taxon>
    </lineage>
</organism>
<keyword evidence="2" id="KW-1185">Reference proteome</keyword>
<comment type="caution">
    <text evidence="1">The sequence shown here is derived from an EMBL/GenBank/DDBJ whole genome shotgun (WGS) entry which is preliminary data.</text>
</comment>
<dbReference type="EMBL" id="JACSQL010000008">
    <property type="protein sequence ID" value="MBD7969672.1"/>
    <property type="molecule type" value="Genomic_DNA"/>
</dbReference>
<sequence>MAMLSDEMLLDSYHMAIELQLERDFIELLLGEILRRELNTDVPAVFH</sequence>
<dbReference type="GO" id="GO:0004860">
    <property type="term" value="F:protein kinase inhibitor activity"/>
    <property type="evidence" value="ECO:0007669"/>
    <property type="project" value="UniProtKB-KW"/>
</dbReference>
<dbReference type="RefSeq" id="WP_191801994.1">
    <property type="nucleotide sequence ID" value="NZ_JACSQL010000008.1"/>
</dbReference>
<dbReference type="InterPro" id="IPR036916">
    <property type="entry name" value="Sda_sf"/>
</dbReference>
<gene>
    <name evidence="1" type="primary">sda</name>
    <name evidence="1" type="ORF">H9647_16545</name>
</gene>
<dbReference type="SUPFAM" id="SSF100985">
    <property type="entry name" value="Sporulation inhibitor Sda"/>
    <property type="match status" value="1"/>
</dbReference>
<keyword evidence="1" id="KW-0649">Protein kinase inhibitor</keyword>
<reference evidence="1 2" key="1">
    <citation type="submission" date="2020-08" db="EMBL/GenBank/DDBJ databases">
        <title>A Genomic Blueprint of the Chicken Gut Microbiome.</title>
        <authorList>
            <person name="Gilroy R."/>
            <person name="Ravi A."/>
            <person name="Getino M."/>
            <person name="Pursley I."/>
            <person name="Horton D.L."/>
            <person name="Alikhan N.-F."/>
            <person name="Baker D."/>
            <person name="Gharbi K."/>
            <person name="Hall N."/>
            <person name="Watson M."/>
            <person name="Adriaenssens E.M."/>
            <person name="Foster-Nyarko E."/>
            <person name="Jarju S."/>
            <person name="Secka A."/>
            <person name="Antonio M."/>
            <person name="Oren A."/>
            <person name="Chaudhuri R."/>
            <person name="La Ragione R.M."/>
            <person name="Hildebrand F."/>
            <person name="Pallen M.J."/>
        </authorList>
    </citation>
    <scope>NUCLEOTIDE SEQUENCE [LARGE SCALE GENOMIC DNA]</scope>
    <source>
        <strain evidence="1 2">Sa2BVA9</strain>
    </source>
</reference>
<accession>A0ABR8T1V1</accession>
<evidence type="ECO:0000313" key="1">
    <source>
        <dbReference type="EMBL" id="MBD7969672.1"/>
    </source>
</evidence>
<proteinExistence type="predicted"/>
<dbReference type="InterPro" id="IPR015064">
    <property type="entry name" value="Sda"/>
</dbReference>
<dbReference type="Gene3D" id="1.10.287.1100">
    <property type="entry name" value="Sporulation inhibitor A"/>
    <property type="match status" value="1"/>
</dbReference>
<dbReference type="Pfam" id="PF08970">
    <property type="entry name" value="Sda"/>
    <property type="match status" value="1"/>
</dbReference>
<name>A0ABR8T1V1_9BACL</name>
<evidence type="ECO:0000313" key="2">
    <source>
        <dbReference type="Proteomes" id="UP000608071"/>
    </source>
</evidence>